<name>A0ABZ2Q1C5_9BURK</name>
<organism evidence="1 2">
    <name type="scientific">Mycetohabitans rhizoxinica</name>
    <dbReference type="NCBI Taxonomy" id="412963"/>
    <lineage>
        <taxon>Bacteria</taxon>
        <taxon>Pseudomonadati</taxon>
        <taxon>Pseudomonadota</taxon>
        <taxon>Betaproteobacteria</taxon>
        <taxon>Burkholderiales</taxon>
        <taxon>Burkholderiaceae</taxon>
        <taxon>Mycetohabitans</taxon>
    </lineage>
</organism>
<dbReference type="Proteomes" id="UP001493153">
    <property type="component" value="Chromosome"/>
</dbReference>
<sequence length="45" mass="4832">MAACTPSLQPFQWGEIGLSQIVHINGIPQALALIGQDMAQLQLEV</sequence>
<reference evidence="1 2" key="1">
    <citation type="submission" date="2020-09" db="EMBL/GenBank/DDBJ databases">
        <title>Genome sequences of Mycetohabitans spp.</title>
        <authorList>
            <person name="Carter M.E."/>
            <person name="Carpenter S.C.D."/>
            <person name="Bogdanove A.J."/>
        </authorList>
    </citation>
    <scope>NUCLEOTIDE SEQUENCE [LARGE SCALE GENOMIC DNA]</scope>
    <source>
        <strain evidence="1 2">B12</strain>
    </source>
</reference>
<evidence type="ECO:0000313" key="2">
    <source>
        <dbReference type="Proteomes" id="UP001493153"/>
    </source>
</evidence>
<accession>A0ABZ2Q1C5</accession>
<proteinExistence type="predicted"/>
<evidence type="ECO:0000313" key="1">
    <source>
        <dbReference type="EMBL" id="WXK39619.1"/>
    </source>
</evidence>
<dbReference type="RefSeq" id="WP_237070128.1">
    <property type="nucleotide sequence ID" value="NZ_CP062171.1"/>
</dbReference>
<dbReference type="EMBL" id="CP062176">
    <property type="protein sequence ID" value="WXK39619.1"/>
    <property type="molecule type" value="Genomic_DNA"/>
</dbReference>
<protein>
    <submittedName>
        <fullName evidence="1">Uncharacterized protein</fullName>
    </submittedName>
</protein>
<gene>
    <name evidence="1" type="ORF">IHE29_10245</name>
</gene>
<keyword evidence="2" id="KW-1185">Reference proteome</keyword>